<evidence type="ECO:0000256" key="2">
    <source>
        <dbReference type="ARBA" id="ARBA00022741"/>
    </source>
</evidence>
<feature type="domain" description="Bacterial type II secretion system protein E" evidence="4">
    <location>
        <begin position="44"/>
        <end position="122"/>
    </location>
</feature>
<dbReference type="Pfam" id="PF00437">
    <property type="entry name" value="T2SSE"/>
    <property type="match status" value="1"/>
</dbReference>
<comment type="similarity">
    <text evidence="1">Belongs to the GSP E family.</text>
</comment>
<dbReference type="EMBL" id="SFBH01000027">
    <property type="protein sequence ID" value="TRU39048.1"/>
    <property type="molecule type" value="Genomic_DNA"/>
</dbReference>
<dbReference type="GO" id="GO:0005524">
    <property type="term" value="F:ATP binding"/>
    <property type="evidence" value="ECO:0007669"/>
    <property type="project" value="UniProtKB-KW"/>
</dbReference>
<dbReference type="GO" id="GO:0016887">
    <property type="term" value="F:ATP hydrolysis activity"/>
    <property type="evidence" value="ECO:0007669"/>
    <property type="project" value="TreeGrafter"/>
</dbReference>
<feature type="non-terminal residue" evidence="5">
    <location>
        <position position="1"/>
    </location>
</feature>
<protein>
    <submittedName>
        <fullName evidence="5">Secretion system protein E</fullName>
    </submittedName>
</protein>
<dbReference type="InterPro" id="IPR027417">
    <property type="entry name" value="P-loop_NTPase"/>
</dbReference>
<dbReference type="GO" id="GO:0005886">
    <property type="term" value="C:plasma membrane"/>
    <property type="evidence" value="ECO:0007669"/>
    <property type="project" value="TreeGrafter"/>
</dbReference>
<keyword evidence="2" id="KW-0547">Nucleotide-binding</keyword>
<keyword evidence="3" id="KW-0067">ATP-binding</keyword>
<proteinExistence type="inferred from homology"/>
<evidence type="ECO:0000313" key="6">
    <source>
        <dbReference type="Proteomes" id="UP000315113"/>
    </source>
</evidence>
<accession>A0A552EX75</accession>
<evidence type="ECO:0000256" key="1">
    <source>
        <dbReference type="ARBA" id="ARBA00006611"/>
    </source>
</evidence>
<evidence type="ECO:0000259" key="4">
    <source>
        <dbReference type="Pfam" id="PF00437"/>
    </source>
</evidence>
<reference evidence="5 6" key="1">
    <citation type="submission" date="2019-01" db="EMBL/GenBank/DDBJ databases">
        <title>Coherence of Microcystis species and biogeography revealed through population genomics.</title>
        <authorList>
            <person name="Perez-Carrascal O.M."/>
            <person name="Terrat Y."/>
            <person name="Giani A."/>
            <person name="Fortin N."/>
            <person name="Tromas N."/>
            <person name="Shapiro B.J."/>
        </authorList>
    </citation>
    <scope>NUCLEOTIDE SEQUENCE [LARGE SCALE GENOMIC DNA]</scope>
    <source>
        <strain evidence="5">Ma_MB_F_20061100_S20D</strain>
    </source>
</reference>
<dbReference type="InterPro" id="IPR001482">
    <property type="entry name" value="T2SS/T4SS_dom"/>
</dbReference>
<evidence type="ECO:0000256" key="3">
    <source>
        <dbReference type="ARBA" id="ARBA00022840"/>
    </source>
</evidence>
<dbReference type="PANTHER" id="PTHR30258:SF1">
    <property type="entry name" value="PROTEIN TRANSPORT PROTEIN HOFB HOMOLOG"/>
    <property type="match status" value="1"/>
</dbReference>
<dbReference type="PANTHER" id="PTHR30258">
    <property type="entry name" value="TYPE II SECRETION SYSTEM PROTEIN GSPE-RELATED"/>
    <property type="match status" value="1"/>
</dbReference>
<name>A0A552EX75_MICAE</name>
<dbReference type="Proteomes" id="UP000315113">
    <property type="component" value="Unassembled WGS sequence"/>
</dbReference>
<organism evidence="5 6">
    <name type="scientific">Microcystis aeruginosa Ma_MB_F_20061100_S20D</name>
    <dbReference type="NCBI Taxonomy" id="2486253"/>
    <lineage>
        <taxon>Bacteria</taxon>
        <taxon>Bacillati</taxon>
        <taxon>Cyanobacteriota</taxon>
        <taxon>Cyanophyceae</taxon>
        <taxon>Oscillatoriophycideae</taxon>
        <taxon>Chroococcales</taxon>
        <taxon>Microcystaceae</taxon>
        <taxon>Microcystis</taxon>
    </lineage>
</organism>
<sequence>DEEELRLFAAEYAEELRHSQAWKVDYAGESRKMVDKWLQTYGEAGQLKLYKAVGCDKCNGSGYKGRVGLHELMVADDAVKKLIQERARVAELFAAAVEGGMRTLKMDGMEKVMMGLTDLKMVRQVCIK</sequence>
<gene>
    <name evidence="5" type="ORF">EWV78_03795</name>
</gene>
<dbReference type="SUPFAM" id="SSF52540">
    <property type="entry name" value="P-loop containing nucleoside triphosphate hydrolases"/>
    <property type="match status" value="1"/>
</dbReference>
<comment type="caution">
    <text evidence="5">The sequence shown here is derived from an EMBL/GenBank/DDBJ whole genome shotgun (WGS) entry which is preliminary data.</text>
</comment>
<dbReference type="AlphaFoldDB" id="A0A552EX75"/>
<evidence type="ECO:0000313" key="5">
    <source>
        <dbReference type="EMBL" id="TRU39048.1"/>
    </source>
</evidence>
<dbReference type="Gene3D" id="3.40.50.300">
    <property type="entry name" value="P-loop containing nucleotide triphosphate hydrolases"/>
    <property type="match status" value="1"/>
</dbReference>